<name>W6YDC0_COCC2</name>
<dbReference type="EMBL" id="KI964764">
    <property type="protein sequence ID" value="EUC29161.1"/>
    <property type="molecule type" value="Genomic_DNA"/>
</dbReference>
<dbReference type="Proteomes" id="UP000053841">
    <property type="component" value="Unassembled WGS sequence"/>
</dbReference>
<dbReference type="AlphaFoldDB" id="W6YDC0"/>
<organism evidence="1 2">
    <name type="scientific">Cochliobolus carbonum (strain 26-R-13)</name>
    <name type="common">Maize leaf spot fungus</name>
    <name type="synonym">Bipolaris zeicola</name>
    <dbReference type="NCBI Taxonomy" id="930089"/>
    <lineage>
        <taxon>Eukaryota</taxon>
        <taxon>Fungi</taxon>
        <taxon>Dikarya</taxon>
        <taxon>Ascomycota</taxon>
        <taxon>Pezizomycotina</taxon>
        <taxon>Dothideomycetes</taxon>
        <taxon>Pleosporomycetidae</taxon>
        <taxon>Pleosporales</taxon>
        <taxon>Pleosporineae</taxon>
        <taxon>Pleosporaceae</taxon>
        <taxon>Bipolaris</taxon>
    </lineage>
</organism>
<feature type="non-terminal residue" evidence="1">
    <location>
        <position position="1"/>
    </location>
</feature>
<reference evidence="1 2" key="1">
    <citation type="journal article" date="2013" name="PLoS Genet.">
        <title>Comparative genome structure, secondary metabolite, and effector coding capacity across Cochliobolus pathogens.</title>
        <authorList>
            <person name="Condon B.J."/>
            <person name="Leng Y."/>
            <person name="Wu D."/>
            <person name="Bushley K.E."/>
            <person name="Ohm R.A."/>
            <person name="Otillar R."/>
            <person name="Martin J."/>
            <person name="Schackwitz W."/>
            <person name="Grimwood J."/>
            <person name="MohdZainudin N."/>
            <person name="Xue C."/>
            <person name="Wang R."/>
            <person name="Manning V.A."/>
            <person name="Dhillon B."/>
            <person name="Tu Z.J."/>
            <person name="Steffenson B.J."/>
            <person name="Salamov A."/>
            <person name="Sun H."/>
            <person name="Lowry S."/>
            <person name="LaButti K."/>
            <person name="Han J."/>
            <person name="Copeland A."/>
            <person name="Lindquist E."/>
            <person name="Barry K."/>
            <person name="Schmutz J."/>
            <person name="Baker S.E."/>
            <person name="Ciuffetti L.M."/>
            <person name="Grigoriev I.V."/>
            <person name="Zhong S."/>
            <person name="Turgeon B.G."/>
        </authorList>
    </citation>
    <scope>NUCLEOTIDE SEQUENCE [LARGE SCALE GENOMIC DNA]</scope>
    <source>
        <strain evidence="1 2">26-R-13</strain>
    </source>
</reference>
<evidence type="ECO:0000313" key="1">
    <source>
        <dbReference type="EMBL" id="EUC29161.1"/>
    </source>
</evidence>
<protein>
    <submittedName>
        <fullName evidence="1">Uncharacterized protein</fullName>
    </submittedName>
</protein>
<evidence type="ECO:0000313" key="2">
    <source>
        <dbReference type="Proteomes" id="UP000053841"/>
    </source>
</evidence>
<dbReference type="HOGENOM" id="CLU_2967146_0_0_1"/>
<dbReference type="GeneID" id="19143539"/>
<gene>
    <name evidence="1" type="ORF">COCCADRAFT_107289</name>
</gene>
<sequence length="59" mass="6338">PKVLMYSATKVILDASISGVRGSVYLPRRACSSTPGISSLGKRVYSTNHNHATMANFLL</sequence>
<accession>W6YDC0</accession>
<keyword evidence="2" id="KW-1185">Reference proteome</keyword>
<proteinExistence type="predicted"/>
<dbReference type="KEGG" id="bze:COCCADRAFT_107289"/>
<dbReference type="RefSeq" id="XP_007716550.1">
    <property type="nucleotide sequence ID" value="XM_007718360.1"/>
</dbReference>